<keyword evidence="3" id="KW-1185">Reference proteome</keyword>
<evidence type="ECO:0000313" key="3">
    <source>
        <dbReference type="Proteomes" id="UP001470023"/>
    </source>
</evidence>
<reference evidence="2 3" key="1">
    <citation type="submission" date="2024-06" db="EMBL/GenBank/DDBJ databases">
        <title>The Natural Products Discovery Center: Release of the First 8490 Sequenced Strains for Exploring Actinobacteria Biosynthetic Diversity.</title>
        <authorList>
            <person name="Kalkreuter E."/>
            <person name="Kautsar S.A."/>
            <person name="Yang D."/>
            <person name="Bader C.D."/>
            <person name="Teijaro C.N."/>
            <person name="Fluegel L."/>
            <person name="Davis C.M."/>
            <person name="Simpson J.R."/>
            <person name="Lauterbach L."/>
            <person name="Steele A.D."/>
            <person name="Gui C."/>
            <person name="Meng S."/>
            <person name="Li G."/>
            <person name="Viehrig K."/>
            <person name="Ye F."/>
            <person name="Su P."/>
            <person name="Kiefer A.F."/>
            <person name="Nichols A."/>
            <person name="Cepeda A.J."/>
            <person name="Yan W."/>
            <person name="Fan B."/>
            <person name="Jiang Y."/>
            <person name="Adhikari A."/>
            <person name="Zheng C.-J."/>
            <person name="Schuster L."/>
            <person name="Cowan T.M."/>
            <person name="Smanski M.J."/>
            <person name="Chevrette M.G."/>
            <person name="De Carvalho L.P.S."/>
            <person name="Shen B."/>
        </authorList>
    </citation>
    <scope>NUCLEOTIDE SEQUENCE [LARGE SCALE GENOMIC DNA]</scope>
    <source>
        <strain evidence="2 3">NPDC001166</strain>
    </source>
</reference>
<sequence>MKDTTTGPRDERHSAAGLTRPPHDERTPEGRTPDGPRPEKHLTGEPAPHEAADGRLPGPGGEGTTADGRAAAAPAGDRSAGIAAQPLPGHGSAHGSEGPRPGTEGPDAQTPGRTTRAAAEGVKESTTAPSGVGAPLLAHEEADRWEQRMHQVLAGFVEEPRTAVEEADRALEEIAERFTEAVTRRRRTLRTSWQGAERTDGHGPDAGGDTEQLRLALRDYRELAGRLLHV</sequence>
<dbReference type="EMBL" id="JBEPAZ010000003">
    <property type="protein sequence ID" value="MER6427143.1"/>
    <property type="molecule type" value="Genomic_DNA"/>
</dbReference>
<accession>A0ABV1U064</accession>
<feature type="region of interest" description="Disordered" evidence="1">
    <location>
        <begin position="1"/>
        <end position="136"/>
    </location>
</feature>
<comment type="caution">
    <text evidence="2">The sequence shown here is derived from an EMBL/GenBank/DDBJ whole genome shotgun (WGS) entry which is preliminary data.</text>
</comment>
<feature type="compositionally biased region" description="Basic and acidic residues" evidence="1">
    <location>
        <begin position="1"/>
        <end position="14"/>
    </location>
</feature>
<protein>
    <submittedName>
        <fullName evidence="2">Uncharacterized protein</fullName>
    </submittedName>
</protein>
<evidence type="ECO:0000313" key="2">
    <source>
        <dbReference type="EMBL" id="MER6427143.1"/>
    </source>
</evidence>
<feature type="compositionally biased region" description="Low complexity" evidence="1">
    <location>
        <begin position="64"/>
        <end position="84"/>
    </location>
</feature>
<gene>
    <name evidence="2" type="ORF">ABT272_05250</name>
</gene>
<dbReference type="RefSeq" id="WP_352062896.1">
    <property type="nucleotide sequence ID" value="NZ_JBEPAZ010000003.1"/>
</dbReference>
<evidence type="ECO:0000256" key="1">
    <source>
        <dbReference type="SAM" id="MobiDB-lite"/>
    </source>
</evidence>
<proteinExistence type="predicted"/>
<name>A0ABV1U064_9ACTN</name>
<feature type="region of interest" description="Disordered" evidence="1">
    <location>
        <begin position="183"/>
        <end position="210"/>
    </location>
</feature>
<dbReference type="Proteomes" id="UP001470023">
    <property type="component" value="Unassembled WGS sequence"/>
</dbReference>
<feature type="compositionally biased region" description="Basic and acidic residues" evidence="1">
    <location>
        <begin position="21"/>
        <end position="53"/>
    </location>
</feature>
<organism evidence="2 3">
    <name type="scientific">Streptomyces sp. 900105245</name>
    <dbReference type="NCBI Taxonomy" id="3154379"/>
    <lineage>
        <taxon>Bacteria</taxon>
        <taxon>Bacillati</taxon>
        <taxon>Actinomycetota</taxon>
        <taxon>Actinomycetes</taxon>
        <taxon>Kitasatosporales</taxon>
        <taxon>Streptomycetaceae</taxon>
        <taxon>Streptomyces</taxon>
    </lineage>
</organism>